<protein>
    <submittedName>
        <fullName evidence="2">AAA family ATPase</fullName>
    </submittedName>
</protein>
<organism evidence="2 3">
    <name type="scientific">Bosea massiliensis</name>
    <dbReference type="NCBI Taxonomy" id="151419"/>
    <lineage>
        <taxon>Bacteria</taxon>
        <taxon>Pseudomonadati</taxon>
        <taxon>Pseudomonadota</taxon>
        <taxon>Alphaproteobacteria</taxon>
        <taxon>Hyphomicrobiales</taxon>
        <taxon>Boseaceae</taxon>
        <taxon>Bosea</taxon>
    </lineage>
</organism>
<name>A0ABW0P7J3_9HYPH</name>
<dbReference type="Proteomes" id="UP001596060">
    <property type="component" value="Unassembled WGS sequence"/>
</dbReference>
<gene>
    <name evidence="2" type="ORF">ACFPN9_25610</name>
</gene>
<evidence type="ECO:0000256" key="1">
    <source>
        <dbReference type="SAM" id="MobiDB-lite"/>
    </source>
</evidence>
<dbReference type="InterPro" id="IPR027417">
    <property type="entry name" value="P-loop_NTPase"/>
</dbReference>
<dbReference type="Gene3D" id="3.40.50.300">
    <property type="entry name" value="P-loop containing nucleotide triphosphate hydrolases"/>
    <property type="match status" value="1"/>
</dbReference>
<proteinExistence type="predicted"/>
<evidence type="ECO:0000313" key="3">
    <source>
        <dbReference type="Proteomes" id="UP001596060"/>
    </source>
</evidence>
<reference evidence="3" key="1">
    <citation type="journal article" date="2019" name="Int. J. Syst. Evol. Microbiol.">
        <title>The Global Catalogue of Microorganisms (GCM) 10K type strain sequencing project: providing services to taxonomists for standard genome sequencing and annotation.</title>
        <authorList>
            <consortium name="The Broad Institute Genomics Platform"/>
            <consortium name="The Broad Institute Genome Sequencing Center for Infectious Disease"/>
            <person name="Wu L."/>
            <person name="Ma J."/>
        </authorList>
    </citation>
    <scope>NUCLEOTIDE SEQUENCE [LARGE SCALE GENOMIC DNA]</scope>
    <source>
        <strain evidence="3">CCUG 43117</strain>
    </source>
</reference>
<dbReference type="Pfam" id="PF13481">
    <property type="entry name" value="AAA_25"/>
    <property type="match status" value="1"/>
</dbReference>
<dbReference type="EMBL" id="JBHSLU010000104">
    <property type="protein sequence ID" value="MFC5508619.1"/>
    <property type="molecule type" value="Genomic_DNA"/>
</dbReference>
<accession>A0ABW0P7J3</accession>
<feature type="region of interest" description="Disordered" evidence="1">
    <location>
        <begin position="123"/>
        <end position="151"/>
    </location>
</feature>
<dbReference type="SUPFAM" id="SSF52540">
    <property type="entry name" value="P-loop containing nucleoside triphosphate hydrolases"/>
    <property type="match status" value="1"/>
</dbReference>
<feature type="region of interest" description="Disordered" evidence="1">
    <location>
        <begin position="77"/>
        <end position="107"/>
    </location>
</feature>
<feature type="compositionally biased region" description="Low complexity" evidence="1">
    <location>
        <begin position="126"/>
        <end position="140"/>
    </location>
</feature>
<feature type="compositionally biased region" description="Polar residues" evidence="1">
    <location>
        <begin position="1"/>
        <end position="18"/>
    </location>
</feature>
<comment type="caution">
    <text evidence="2">The sequence shown here is derived from an EMBL/GenBank/DDBJ whole genome shotgun (WGS) entry which is preliminary data.</text>
</comment>
<evidence type="ECO:0000313" key="2">
    <source>
        <dbReference type="EMBL" id="MFC5508619.1"/>
    </source>
</evidence>
<keyword evidence="3" id="KW-1185">Reference proteome</keyword>
<feature type="region of interest" description="Disordered" evidence="1">
    <location>
        <begin position="1"/>
        <end position="26"/>
    </location>
</feature>
<sequence>MEPQSSVGMRGSTKLTTRSRSRMASGLCEVRRVERDRSWPVAGRSRNAAIGARQGARFGSASAGEGFLPRTISPRPSCQTASLGDPALQPGVLEPGNNAVPPAPSWAASSSSYPRAIEIMRTPTLSGPSNAGPAVPGANPASPPPNPAGPAFLAPQPYRALKGAKLRMREFLFGPAYQKHQVALTVAGGGTGKTSLCIAEAVAMAAGKRFLAEPVRPLRVWIYNGEEPLDEIDRRVRAAAMAQGLDHEQLRERLFVNSGRSRNRVDLSRHSKDKRVEVNDPLITSLVESIRGKIDVVIVDPFISTHSIPENDNTGIDLMAKAWGRIAEEGECAVHLVHHASKGGAADSADASRGASALAAAARYVRNLAQMTEKEAKAFGIREDELRRHVGIRVTKQNNSAISGTEWFKLGSIAIGNDPDPAAPGDVVGIVEPFEPQIEEPDLPAMVGAALDALSDPRNIYNFGSPNWFGYAIAEQLGIDGKAHRDLIESLIEFMLKYGAIETYNNPGKNGRPRDCVRGGGGYAMPAVGSAPGTAPGPGGALDG</sequence>
<dbReference type="RefSeq" id="WP_377817847.1">
    <property type="nucleotide sequence ID" value="NZ_JBHSLU010000104.1"/>
</dbReference>